<protein>
    <submittedName>
        <fullName evidence="2">Uncharacterized protein</fullName>
    </submittedName>
</protein>
<comment type="caution">
    <text evidence="2">The sequence shown here is derived from an EMBL/GenBank/DDBJ whole genome shotgun (WGS) entry which is preliminary data.</text>
</comment>
<keyword evidence="3" id="KW-1185">Reference proteome</keyword>
<organism evidence="2 3">
    <name type="scientific">Roridomyces roridus</name>
    <dbReference type="NCBI Taxonomy" id="1738132"/>
    <lineage>
        <taxon>Eukaryota</taxon>
        <taxon>Fungi</taxon>
        <taxon>Dikarya</taxon>
        <taxon>Basidiomycota</taxon>
        <taxon>Agaricomycotina</taxon>
        <taxon>Agaricomycetes</taxon>
        <taxon>Agaricomycetidae</taxon>
        <taxon>Agaricales</taxon>
        <taxon>Marasmiineae</taxon>
        <taxon>Mycenaceae</taxon>
        <taxon>Roridomyces</taxon>
    </lineage>
</organism>
<dbReference type="Proteomes" id="UP001221142">
    <property type="component" value="Unassembled WGS sequence"/>
</dbReference>
<dbReference type="EMBL" id="JARKIF010000021">
    <property type="protein sequence ID" value="KAJ7617293.1"/>
    <property type="molecule type" value="Genomic_DNA"/>
</dbReference>
<name>A0AAD7FGK0_9AGAR</name>
<proteinExistence type="predicted"/>
<accession>A0AAD7FGK0</accession>
<sequence length="201" mass="21814">MSDFGHLGYATRFERATDVLEVVLVGGRQCRRTGNSRPSGDGKAAFRHISGTASWSRRFARDEGEAGPPLQEGEAELEVAIAMLEKTANVPQSERTTVHPVMRKYPPPHCQYQRRRSTSGAQRTPTGSYGHWVTLMQHSGVYPLLQAGGGLVVHDGEAGPAPVEQGGEEELEMAMAMAAGAKRSRPREAMAFECMVPFGFG</sequence>
<feature type="region of interest" description="Disordered" evidence="1">
    <location>
        <begin position="90"/>
        <end position="125"/>
    </location>
</feature>
<evidence type="ECO:0000256" key="1">
    <source>
        <dbReference type="SAM" id="MobiDB-lite"/>
    </source>
</evidence>
<dbReference type="AlphaFoldDB" id="A0AAD7FGK0"/>
<evidence type="ECO:0000313" key="3">
    <source>
        <dbReference type="Proteomes" id="UP001221142"/>
    </source>
</evidence>
<gene>
    <name evidence="2" type="ORF">FB45DRAFT_872742</name>
</gene>
<evidence type="ECO:0000313" key="2">
    <source>
        <dbReference type="EMBL" id="KAJ7617293.1"/>
    </source>
</evidence>
<reference evidence="2" key="1">
    <citation type="submission" date="2023-03" db="EMBL/GenBank/DDBJ databases">
        <title>Massive genome expansion in bonnet fungi (Mycena s.s.) driven by repeated elements and novel gene families across ecological guilds.</title>
        <authorList>
            <consortium name="Lawrence Berkeley National Laboratory"/>
            <person name="Harder C.B."/>
            <person name="Miyauchi S."/>
            <person name="Viragh M."/>
            <person name="Kuo A."/>
            <person name="Thoen E."/>
            <person name="Andreopoulos B."/>
            <person name="Lu D."/>
            <person name="Skrede I."/>
            <person name="Drula E."/>
            <person name="Henrissat B."/>
            <person name="Morin E."/>
            <person name="Kohler A."/>
            <person name="Barry K."/>
            <person name="LaButti K."/>
            <person name="Morin E."/>
            <person name="Salamov A."/>
            <person name="Lipzen A."/>
            <person name="Mereny Z."/>
            <person name="Hegedus B."/>
            <person name="Baldrian P."/>
            <person name="Stursova M."/>
            <person name="Weitz H."/>
            <person name="Taylor A."/>
            <person name="Grigoriev I.V."/>
            <person name="Nagy L.G."/>
            <person name="Martin F."/>
            <person name="Kauserud H."/>
        </authorList>
    </citation>
    <scope>NUCLEOTIDE SEQUENCE</scope>
    <source>
        <strain evidence="2">9284</strain>
    </source>
</reference>